<evidence type="ECO:0000259" key="3">
    <source>
        <dbReference type="Pfam" id="PF13280"/>
    </source>
</evidence>
<dbReference type="InterPro" id="IPR036388">
    <property type="entry name" value="WH-like_DNA-bd_sf"/>
</dbReference>
<feature type="compositionally biased region" description="Basic and acidic residues" evidence="1">
    <location>
        <begin position="133"/>
        <end position="142"/>
    </location>
</feature>
<protein>
    <submittedName>
        <fullName evidence="4">Helix-turn-helix transcriptional regulator</fullName>
    </submittedName>
</protein>
<dbReference type="InterPro" id="IPR011991">
    <property type="entry name" value="ArsR-like_HTH"/>
</dbReference>
<feature type="domain" description="Helix-turn-helix type 11" evidence="2">
    <location>
        <begin position="10"/>
        <end position="65"/>
    </location>
</feature>
<dbReference type="PIRSF" id="PIRSF016838">
    <property type="entry name" value="PafC"/>
    <property type="match status" value="1"/>
</dbReference>
<reference evidence="5" key="1">
    <citation type="journal article" date="2019" name="Int. J. Syst. Evol. Microbiol.">
        <title>The Global Catalogue of Microorganisms (GCM) 10K type strain sequencing project: providing services to taxonomists for standard genome sequencing and annotation.</title>
        <authorList>
            <consortium name="The Broad Institute Genomics Platform"/>
            <consortium name="The Broad Institute Genome Sequencing Center for Infectious Disease"/>
            <person name="Wu L."/>
            <person name="Ma J."/>
        </authorList>
    </citation>
    <scope>NUCLEOTIDE SEQUENCE [LARGE SCALE GENOMIC DNA]</scope>
    <source>
        <strain evidence="5">JCM 1490</strain>
    </source>
</reference>
<dbReference type="PANTHER" id="PTHR34580:SF3">
    <property type="entry name" value="PROTEIN PAFB"/>
    <property type="match status" value="1"/>
</dbReference>
<dbReference type="InterPro" id="IPR026881">
    <property type="entry name" value="WYL_dom"/>
</dbReference>
<accession>A0ABW2Q2V2</accession>
<dbReference type="PROSITE" id="PS52050">
    <property type="entry name" value="WYL"/>
    <property type="match status" value="1"/>
</dbReference>
<evidence type="ECO:0000313" key="4">
    <source>
        <dbReference type="EMBL" id="MFC7403833.1"/>
    </source>
</evidence>
<dbReference type="PANTHER" id="PTHR34580">
    <property type="match status" value="1"/>
</dbReference>
<dbReference type="Pfam" id="PF08279">
    <property type="entry name" value="HTH_11"/>
    <property type="match status" value="1"/>
</dbReference>
<dbReference type="Pfam" id="PF13280">
    <property type="entry name" value="WYL"/>
    <property type="match status" value="1"/>
</dbReference>
<dbReference type="InterPro" id="IPR036390">
    <property type="entry name" value="WH_DNA-bd_sf"/>
</dbReference>
<sequence>MGSDLSPTARALRTLELLQERPGITADRLAERLGVTERAARRYVAILREADVPVTSTRGRYGGYRLGRGVRLPPLVFSPTEALGLVMAVLDGSHAASDDGEPVGAALGKLIRALPDGIGRPAATMRRHASAAPDRRSARPDPETTSVLVTSVAAARRVQVGYRGASGKPWEETVDPWAVVVRHGLWYLLCYSHRAGAVRTYRVDRVRSVTLTDESFDPPEDFDPVARLEQHLGTGWPYETRVVFEAPLADVARYVTPAMGALEPLDGGARCVLVGTTNNPAMYAGEWLAGFPFTFHVDGGPELRDAVAELAERLAAAVSRIITAPSGCKAASRP</sequence>
<dbReference type="EMBL" id="JBHTCQ010000001">
    <property type="protein sequence ID" value="MFC7403833.1"/>
    <property type="molecule type" value="Genomic_DNA"/>
</dbReference>
<proteinExistence type="predicted"/>
<feature type="region of interest" description="Disordered" evidence="1">
    <location>
        <begin position="124"/>
        <end position="145"/>
    </location>
</feature>
<evidence type="ECO:0000313" key="5">
    <source>
        <dbReference type="Proteomes" id="UP001596455"/>
    </source>
</evidence>
<evidence type="ECO:0000259" key="2">
    <source>
        <dbReference type="Pfam" id="PF08279"/>
    </source>
</evidence>
<dbReference type="RefSeq" id="WP_382390667.1">
    <property type="nucleotide sequence ID" value="NZ_JBHTCQ010000001.1"/>
</dbReference>
<dbReference type="InterPro" id="IPR051534">
    <property type="entry name" value="CBASS_pafABC_assoc_protein"/>
</dbReference>
<evidence type="ECO:0000256" key="1">
    <source>
        <dbReference type="SAM" id="MobiDB-lite"/>
    </source>
</evidence>
<dbReference type="Proteomes" id="UP001596455">
    <property type="component" value="Unassembled WGS sequence"/>
</dbReference>
<dbReference type="InterPro" id="IPR013196">
    <property type="entry name" value="HTH_11"/>
</dbReference>
<dbReference type="Gene3D" id="1.10.10.10">
    <property type="entry name" value="Winged helix-like DNA-binding domain superfamily/Winged helix DNA-binding domain"/>
    <property type="match status" value="1"/>
</dbReference>
<dbReference type="CDD" id="cd00090">
    <property type="entry name" value="HTH_ARSR"/>
    <property type="match status" value="1"/>
</dbReference>
<gene>
    <name evidence="4" type="ORF">ACFQQL_01825</name>
</gene>
<dbReference type="InterPro" id="IPR028349">
    <property type="entry name" value="PafC-like"/>
</dbReference>
<feature type="domain" description="WYL" evidence="3">
    <location>
        <begin position="145"/>
        <end position="210"/>
    </location>
</feature>
<keyword evidence="5" id="KW-1185">Reference proteome</keyword>
<dbReference type="SUPFAM" id="SSF46785">
    <property type="entry name" value="Winged helix' DNA-binding domain"/>
    <property type="match status" value="1"/>
</dbReference>
<name>A0ABW2Q2V2_9MICO</name>
<organism evidence="4 5">
    <name type="scientific">Georgenia alba</name>
    <dbReference type="NCBI Taxonomy" id="2233858"/>
    <lineage>
        <taxon>Bacteria</taxon>
        <taxon>Bacillati</taxon>
        <taxon>Actinomycetota</taxon>
        <taxon>Actinomycetes</taxon>
        <taxon>Micrococcales</taxon>
        <taxon>Bogoriellaceae</taxon>
        <taxon>Georgenia</taxon>
    </lineage>
</organism>
<comment type="caution">
    <text evidence="4">The sequence shown here is derived from an EMBL/GenBank/DDBJ whole genome shotgun (WGS) entry which is preliminary data.</text>
</comment>